<keyword evidence="1" id="KW-0812">Transmembrane</keyword>
<comment type="caution">
    <text evidence="2">The sequence shown here is derived from an EMBL/GenBank/DDBJ whole genome shotgun (WGS) entry which is preliminary data.</text>
</comment>
<organism evidence="2 3">
    <name type="scientific">Romboutsia weinsteinii</name>
    <dbReference type="NCBI Taxonomy" id="2020949"/>
    <lineage>
        <taxon>Bacteria</taxon>
        <taxon>Bacillati</taxon>
        <taxon>Bacillota</taxon>
        <taxon>Clostridia</taxon>
        <taxon>Peptostreptococcales</taxon>
        <taxon>Peptostreptococcaceae</taxon>
        <taxon>Romboutsia</taxon>
    </lineage>
</organism>
<evidence type="ECO:0000256" key="1">
    <source>
        <dbReference type="SAM" id="Phobius"/>
    </source>
</evidence>
<dbReference type="RefSeq" id="WP_094367331.1">
    <property type="nucleotide sequence ID" value="NZ_NOJY02000012.1"/>
</dbReference>
<keyword evidence="1" id="KW-1133">Transmembrane helix</keyword>
<dbReference type="Proteomes" id="UP000215694">
    <property type="component" value="Unassembled WGS sequence"/>
</dbReference>
<dbReference type="EMBL" id="NOJY02000012">
    <property type="protein sequence ID" value="RDY27600.1"/>
    <property type="molecule type" value="Genomic_DNA"/>
</dbReference>
<proteinExistence type="predicted"/>
<evidence type="ECO:0000313" key="3">
    <source>
        <dbReference type="Proteomes" id="UP000215694"/>
    </source>
</evidence>
<name>A0A371J489_9FIRM</name>
<accession>A0A371J489</accession>
<evidence type="ECO:0000313" key="2">
    <source>
        <dbReference type="EMBL" id="RDY27600.1"/>
    </source>
</evidence>
<gene>
    <name evidence="2" type="ORF">CHL78_009040</name>
</gene>
<feature type="transmembrane region" description="Helical" evidence="1">
    <location>
        <begin position="12"/>
        <end position="32"/>
    </location>
</feature>
<reference evidence="2 3" key="1">
    <citation type="journal article" date="2017" name="Genome Announc.">
        <title>Draft Genome Sequence of Romboutsia weinsteinii sp. nov. Strain CCRI-19649(T) Isolated from Surface Water.</title>
        <authorList>
            <person name="Maheux A.F."/>
            <person name="Boudreau D.K."/>
            <person name="Berube E."/>
            <person name="Boissinot M."/>
            <person name="Cantin P."/>
            <person name="Raymond F."/>
            <person name="Corbeil J."/>
            <person name="Omar R.F."/>
            <person name="Bergeron M.G."/>
        </authorList>
    </citation>
    <scope>NUCLEOTIDE SEQUENCE [LARGE SCALE GENOMIC DNA]</scope>
    <source>
        <strain evidence="2 3">CCRI-19649</strain>
    </source>
</reference>
<dbReference type="AlphaFoldDB" id="A0A371J489"/>
<keyword evidence="1" id="KW-0472">Membrane</keyword>
<keyword evidence="3" id="KW-1185">Reference proteome</keyword>
<sequence length="163" mass="19150">MGTRKLLKKLQIMLIVKAAILIGIYYICIINVDIIDSNNTDIVPTFATNKVSSTTISLSQCTNLEEELHEKLKKYLQVQSQNQPFEEISELLEGYGFKRSLIPQDHSAEYKYRIYRNTEKKEVYLLKWSEFKDSNSKEIYKSLIDIKHYEDNPNATYEDYLSY</sequence>
<protein>
    <submittedName>
        <fullName evidence="2">Uncharacterized protein</fullName>
    </submittedName>
</protein>